<dbReference type="STRING" id="225992.B5M06_10145"/>
<evidence type="ECO:0000256" key="2">
    <source>
        <dbReference type="ARBA" id="ARBA00008133"/>
    </source>
</evidence>
<dbReference type="RefSeq" id="WP_054066536.1">
    <property type="nucleotide sequence ID" value="NZ_CAUCIF010000001.1"/>
</dbReference>
<evidence type="ECO:0000256" key="1">
    <source>
        <dbReference type="ARBA" id="ARBA00004772"/>
    </source>
</evidence>
<reference evidence="12 13" key="1">
    <citation type="submission" date="2015-12" db="EMBL/GenBank/DDBJ databases">
        <title>Complete genome sequence of a multi-drug resistant strain Acidovorax sp. 12322-1.</title>
        <authorList>
            <person name="Ming D."/>
            <person name="Wang M."/>
            <person name="Hu S."/>
            <person name="Zhou Y."/>
            <person name="Jiang T."/>
        </authorList>
    </citation>
    <scope>NUCLEOTIDE SEQUENCE [LARGE SCALE GENOMIC DNA]</scope>
    <source>
        <strain evidence="12 13">12322-1</strain>
    </source>
</reference>
<accession>A0A1V0BF41</accession>
<dbReference type="Proteomes" id="UP000053300">
    <property type="component" value="Unassembled WGS sequence"/>
</dbReference>
<feature type="domain" description="Tetrapyrrole biosynthesis uroporphyrinogen III synthase" evidence="10">
    <location>
        <begin position="17"/>
        <end position="246"/>
    </location>
</feature>
<evidence type="ECO:0000256" key="7">
    <source>
        <dbReference type="ARBA" id="ARBA00040167"/>
    </source>
</evidence>
<dbReference type="OrthoDB" id="9787650at2"/>
<keyword evidence="13" id="KW-1185">Reference proteome</keyword>
<dbReference type="KEGG" id="cke:B5M06_10145"/>
<evidence type="ECO:0000313" key="13">
    <source>
        <dbReference type="Proteomes" id="UP000053300"/>
    </source>
</evidence>
<evidence type="ECO:0000313" key="12">
    <source>
        <dbReference type="EMBL" id="KUF40915.1"/>
    </source>
</evidence>
<dbReference type="GO" id="GO:0004852">
    <property type="term" value="F:uroporphyrinogen-III synthase activity"/>
    <property type="evidence" value="ECO:0007669"/>
    <property type="project" value="UniProtKB-UniRule"/>
</dbReference>
<comment type="catalytic activity">
    <reaction evidence="8 9">
        <text>hydroxymethylbilane = uroporphyrinogen III + H2O</text>
        <dbReference type="Rhea" id="RHEA:18965"/>
        <dbReference type="ChEBI" id="CHEBI:15377"/>
        <dbReference type="ChEBI" id="CHEBI:57308"/>
        <dbReference type="ChEBI" id="CHEBI:57845"/>
        <dbReference type="EC" id="4.2.1.75"/>
    </reaction>
</comment>
<dbReference type="Proteomes" id="UP000242792">
    <property type="component" value="Chromosome"/>
</dbReference>
<dbReference type="InterPro" id="IPR003754">
    <property type="entry name" value="4pyrrol_synth_uPrphyn_synth"/>
</dbReference>
<name>A0A0W7Z0X4_9BURK</name>
<dbReference type="UniPathway" id="UPA00251">
    <property type="reaction ID" value="UER00320"/>
</dbReference>
<keyword evidence="5 9" id="KW-0627">Porphyrin biosynthesis</keyword>
<dbReference type="CDD" id="cd06578">
    <property type="entry name" value="HemD"/>
    <property type="match status" value="1"/>
</dbReference>
<dbReference type="EMBL" id="CP020121">
    <property type="protein sequence ID" value="AQZ98556.1"/>
    <property type="molecule type" value="Genomic_DNA"/>
</dbReference>
<sequence>MPTVVVTRPQPDAALWVQQLQDAGLQACALPMMVIGPSRSPTAIASLQQALPQLARYRALMFVSGNAVRYFFAALQAQAITPPAQAQYWSPGPGTSKALLSEGISAQSLIQPAPDAPQFDSEALWAQAHHHIQPGDRVLIVRGGDGSQPGGQGRQWLSEQLQQHGVQVDFVSVYERQAPQATPALLAHLQSLRTQQALWLFSSSECVQHLVHCHSSWSWQAHTALVTHPRIAEQARQAGFGQVIESLPAVHSIAASIKSLA</sequence>
<dbReference type="SUPFAM" id="SSF69618">
    <property type="entry name" value="HemD-like"/>
    <property type="match status" value="1"/>
</dbReference>
<evidence type="ECO:0000313" key="11">
    <source>
        <dbReference type="EMBL" id="AQZ98556.1"/>
    </source>
</evidence>
<comment type="function">
    <text evidence="6 9">Catalyzes cyclization of the linear tetrapyrrole, hydroxymethylbilane, to the macrocyclic uroporphyrinogen III.</text>
</comment>
<evidence type="ECO:0000259" key="10">
    <source>
        <dbReference type="Pfam" id="PF02602"/>
    </source>
</evidence>
<evidence type="ECO:0000256" key="5">
    <source>
        <dbReference type="ARBA" id="ARBA00023244"/>
    </source>
</evidence>
<dbReference type="EMBL" id="LPXH01000025">
    <property type="protein sequence ID" value="KUF40915.1"/>
    <property type="molecule type" value="Genomic_DNA"/>
</dbReference>
<proteinExistence type="inferred from homology"/>
<gene>
    <name evidence="12" type="ORF">AS359_08720</name>
    <name evidence="11" type="ORF">B5M06_10145</name>
</gene>
<dbReference type="AlphaFoldDB" id="A0A0W7Z0X4"/>
<reference evidence="11 14" key="2">
    <citation type="submission" date="2017-03" db="EMBL/GenBank/DDBJ databases">
        <title>Rapid Whole Genome Sequencing of Comamonas kerstersii Causing Continuous ambulatory Peritoneal Dialysis-Associated Peritonitis.</title>
        <authorList>
            <person name="Zheng B."/>
        </authorList>
    </citation>
    <scope>NUCLEOTIDE SEQUENCE [LARGE SCALE GENOMIC DNA]</scope>
    <source>
        <strain evidence="11 14">8943</strain>
    </source>
</reference>
<evidence type="ECO:0000313" key="14">
    <source>
        <dbReference type="Proteomes" id="UP000242792"/>
    </source>
</evidence>
<comment type="pathway">
    <text evidence="1 9">Porphyrin-containing compound metabolism; protoporphyrin-IX biosynthesis; coproporphyrinogen-III from 5-aminolevulinate: step 3/4.</text>
</comment>
<evidence type="ECO:0000256" key="9">
    <source>
        <dbReference type="RuleBase" id="RU366031"/>
    </source>
</evidence>
<dbReference type="GO" id="GO:0006780">
    <property type="term" value="P:uroporphyrinogen III biosynthetic process"/>
    <property type="evidence" value="ECO:0007669"/>
    <property type="project" value="UniProtKB-UniRule"/>
</dbReference>
<dbReference type="InterPro" id="IPR039793">
    <property type="entry name" value="UROS/Hem4"/>
</dbReference>
<evidence type="ECO:0000256" key="8">
    <source>
        <dbReference type="ARBA" id="ARBA00048617"/>
    </source>
</evidence>
<protein>
    <recommendedName>
        <fullName evidence="7 9">Uroporphyrinogen-III synthase</fullName>
        <ecNumber evidence="3 9">4.2.1.75</ecNumber>
    </recommendedName>
</protein>
<dbReference type="GeneID" id="83039681"/>
<dbReference type="InterPro" id="IPR036108">
    <property type="entry name" value="4pyrrol_syn_uPrphyn_synt_sf"/>
</dbReference>
<dbReference type="PANTHER" id="PTHR38042:SF1">
    <property type="entry name" value="UROPORPHYRINOGEN-III SYNTHASE, CHLOROPLASTIC"/>
    <property type="match status" value="1"/>
</dbReference>
<evidence type="ECO:0000256" key="4">
    <source>
        <dbReference type="ARBA" id="ARBA00023239"/>
    </source>
</evidence>
<dbReference type="Pfam" id="PF02602">
    <property type="entry name" value="HEM4"/>
    <property type="match status" value="1"/>
</dbReference>
<dbReference type="GO" id="GO:0006782">
    <property type="term" value="P:protoporphyrinogen IX biosynthetic process"/>
    <property type="evidence" value="ECO:0007669"/>
    <property type="project" value="UniProtKB-UniRule"/>
</dbReference>
<dbReference type="EC" id="4.2.1.75" evidence="3 9"/>
<keyword evidence="4 9" id="KW-0456">Lyase</keyword>
<evidence type="ECO:0000256" key="3">
    <source>
        <dbReference type="ARBA" id="ARBA00013109"/>
    </source>
</evidence>
<dbReference type="PANTHER" id="PTHR38042">
    <property type="entry name" value="UROPORPHYRINOGEN-III SYNTHASE, CHLOROPLASTIC"/>
    <property type="match status" value="1"/>
</dbReference>
<evidence type="ECO:0000256" key="6">
    <source>
        <dbReference type="ARBA" id="ARBA00037589"/>
    </source>
</evidence>
<comment type="similarity">
    <text evidence="2 9">Belongs to the uroporphyrinogen-III synthase family.</text>
</comment>
<accession>A0A0W7Z0X4</accession>
<dbReference type="Gene3D" id="3.40.50.10090">
    <property type="match status" value="2"/>
</dbReference>
<organism evidence="12 13">
    <name type="scientific">Comamonas kerstersii</name>
    <dbReference type="NCBI Taxonomy" id="225992"/>
    <lineage>
        <taxon>Bacteria</taxon>
        <taxon>Pseudomonadati</taxon>
        <taxon>Pseudomonadota</taxon>
        <taxon>Betaproteobacteria</taxon>
        <taxon>Burkholderiales</taxon>
        <taxon>Comamonadaceae</taxon>
        <taxon>Comamonas</taxon>
    </lineage>
</organism>